<dbReference type="RefSeq" id="XP_009550649.1">
    <property type="nucleotide sequence ID" value="XM_009552354.1"/>
</dbReference>
<gene>
    <name evidence="1" type="ORF">HETIRDRAFT_454495</name>
</gene>
<accession>W4JU69</accession>
<dbReference type="InParanoid" id="W4JU69"/>
<dbReference type="Proteomes" id="UP000030671">
    <property type="component" value="Unassembled WGS sequence"/>
</dbReference>
<dbReference type="AlphaFoldDB" id="W4JU69"/>
<dbReference type="GeneID" id="20676523"/>
<evidence type="ECO:0000313" key="1">
    <source>
        <dbReference type="EMBL" id="ETW77103.1"/>
    </source>
</evidence>
<protein>
    <submittedName>
        <fullName evidence="1">Uncharacterized protein</fullName>
    </submittedName>
</protein>
<name>W4JU69_HETIT</name>
<evidence type="ECO:0000313" key="2">
    <source>
        <dbReference type="Proteomes" id="UP000030671"/>
    </source>
</evidence>
<proteinExistence type="predicted"/>
<dbReference type="OrthoDB" id="163438at2759"/>
<dbReference type="STRING" id="747525.W4JU69"/>
<sequence>MADIRRSAEDALSNMQSLTQPVCLAIRASASALKPMQNFVDNWTPLLNKVKMFCDLMDGIAEVHPYAKIAWGIVSIPQKIMNDQMDRDDRIQKLFVTMNSFYDIVSDLENRPETRLTLQDLPQRIAQQTIECFYFIRDYAKTEGFVKRIGQQLFSTKNVMIDTYCTVFVKFKEEFYGRVAVQTLNTVNKTKIVVTYILDDVEDSAIDINLDDMSYVNDANFDEAKGC</sequence>
<organism evidence="1 2">
    <name type="scientific">Heterobasidion irregulare (strain TC 32-1)</name>
    <dbReference type="NCBI Taxonomy" id="747525"/>
    <lineage>
        <taxon>Eukaryota</taxon>
        <taxon>Fungi</taxon>
        <taxon>Dikarya</taxon>
        <taxon>Basidiomycota</taxon>
        <taxon>Agaricomycotina</taxon>
        <taxon>Agaricomycetes</taxon>
        <taxon>Russulales</taxon>
        <taxon>Bondarzewiaceae</taxon>
        <taxon>Heterobasidion</taxon>
        <taxon>Heterobasidion annosum species complex</taxon>
    </lineage>
</organism>
<dbReference type="KEGG" id="hir:HETIRDRAFT_454495"/>
<dbReference type="EMBL" id="KI925463">
    <property type="protein sequence ID" value="ETW77103.1"/>
    <property type="molecule type" value="Genomic_DNA"/>
</dbReference>
<reference evidence="1 2" key="1">
    <citation type="journal article" date="2012" name="New Phytol.">
        <title>Insight into trade-off between wood decay and parasitism from the genome of a fungal forest pathogen.</title>
        <authorList>
            <person name="Olson A."/>
            <person name="Aerts A."/>
            <person name="Asiegbu F."/>
            <person name="Belbahri L."/>
            <person name="Bouzid O."/>
            <person name="Broberg A."/>
            <person name="Canback B."/>
            <person name="Coutinho P.M."/>
            <person name="Cullen D."/>
            <person name="Dalman K."/>
            <person name="Deflorio G."/>
            <person name="van Diepen L.T."/>
            <person name="Dunand C."/>
            <person name="Duplessis S."/>
            <person name="Durling M."/>
            <person name="Gonthier P."/>
            <person name="Grimwood J."/>
            <person name="Fossdal C.G."/>
            <person name="Hansson D."/>
            <person name="Henrissat B."/>
            <person name="Hietala A."/>
            <person name="Himmelstrand K."/>
            <person name="Hoffmeister D."/>
            <person name="Hogberg N."/>
            <person name="James T.Y."/>
            <person name="Karlsson M."/>
            <person name="Kohler A."/>
            <person name="Kues U."/>
            <person name="Lee Y.H."/>
            <person name="Lin Y.C."/>
            <person name="Lind M."/>
            <person name="Lindquist E."/>
            <person name="Lombard V."/>
            <person name="Lucas S."/>
            <person name="Lunden K."/>
            <person name="Morin E."/>
            <person name="Murat C."/>
            <person name="Park J."/>
            <person name="Raffaello T."/>
            <person name="Rouze P."/>
            <person name="Salamov A."/>
            <person name="Schmutz J."/>
            <person name="Solheim H."/>
            <person name="Stahlberg J."/>
            <person name="Velez H."/>
            <person name="de Vries R.P."/>
            <person name="Wiebenga A."/>
            <person name="Woodward S."/>
            <person name="Yakovlev I."/>
            <person name="Garbelotto M."/>
            <person name="Martin F."/>
            <person name="Grigoriev I.V."/>
            <person name="Stenlid J."/>
        </authorList>
    </citation>
    <scope>NUCLEOTIDE SEQUENCE [LARGE SCALE GENOMIC DNA]</scope>
    <source>
        <strain evidence="1 2">TC 32-1</strain>
    </source>
</reference>
<dbReference type="HOGENOM" id="CLU_1219818_0_0_1"/>
<keyword evidence="2" id="KW-1185">Reference proteome</keyword>